<sequence>MSELHGPSGGGASADAWLTPTVAAIAGFTIAVLSLLTNGAWVLALQSFIARDGSNAFEDVVMATGVTQGLLAVTALVLGRRGLASTAVTARNLGGATAVLGVLGLVVAFLTVVAGLIAAT</sequence>
<keyword evidence="3" id="KW-1185">Reference proteome</keyword>
<evidence type="ECO:0000313" key="2">
    <source>
        <dbReference type="EMBL" id="GAA2151124.1"/>
    </source>
</evidence>
<gene>
    <name evidence="2" type="ORF">GCM10009844_32900</name>
</gene>
<feature type="transmembrane region" description="Helical" evidence="1">
    <location>
        <begin position="98"/>
        <end position="119"/>
    </location>
</feature>
<proteinExistence type="predicted"/>
<keyword evidence="1" id="KW-0812">Transmembrane</keyword>
<keyword evidence="1" id="KW-1133">Transmembrane helix</keyword>
<dbReference type="Proteomes" id="UP001501771">
    <property type="component" value="Unassembled WGS sequence"/>
</dbReference>
<comment type="caution">
    <text evidence="2">The sequence shown here is derived from an EMBL/GenBank/DDBJ whole genome shotgun (WGS) entry which is preliminary data.</text>
</comment>
<name>A0ABN3A011_9ACTN</name>
<feature type="transmembrane region" description="Helical" evidence="1">
    <location>
        <begin position="56"/>
        <end position="78"/>
    </location>
</feature>
<evidence type="ECO:0000256" key="1">
    <source>
        <dbReference type="SAM" id="Phobius"/>
    </source>
</evidence>
<accession>A0ABN3A011</accession>
<dbReference type="RefSeq" id="WP_344154627.1">
    <property type="nucleotide sequence ID" value="NZ_BAAAQR010000011.1"/>
</dbReference>
<dbReference type="EMBL" id="BAAAQR010000011">
    <property type="protein sequence ID" value="GAA2151124.1"/>
    <property type="molecule type" value="Genomic_DNA"/>
</dbReference>
<reference evidence="2 3" key="1">
    <citation type="journal article" date="2019" name="Int. J. Syst. Evol. Microbiol.">
        <title>The Global Catalogue of Microorganisms (GCM) 10K type strain sequencing project: providing services to taxonomists for standard genome sequencing and annotation.</title>
        <authorList>
            <consortium name="The Broad Institute Genomics Platform"/>
            <consortium name="The Broad Institute Genome Sequencing Center for Infectious Disease"/>
            <person name="Wu L."/>
            <person name="Ma J."/>
        </authorList>
    </citation>
    <scope>NUCLEOTIDE SEQUENCE [LARGE SCALE GENOMIC DNA]</scope>
    <source>
        <strain evidence="2 3">JCM 16022</strain>
    </source>
</reference>
<evidence type="ECO:0000313" key="3">
    <source>
        <dbReference type="Proteomes" id="UP001501771"/>
    </source>
</evidence>
<feature type="transmembrane region" description="Helical" evidence="1">
    <location>
        <begin position="20"/>
        <end position="44"/>
    </location>
</feature>
<protein>
    <submittedName>
        <fullName evidence="2">Uncharacterized protein</fullName>
    </submittedName>
</protein>
<keyword evidence="1" id="KW-0472">Membrane</keyword>
<organism evidence="2 3">
    <name type="scientific">Nocardioides koreensis</name>
    <dbReference type="NCBI Taxonomy" id="433651"/>
    <lineage>
        <taxon>Bacteria</taxon>
        <taxon>Bacillati</taxon>
        <taxon>Actinomycetota</taxon>
        <taxon>Actinomycetes</taxon>
        <taxon>Propionibacteriales</taxon>
        <taxon>Nocardioidaceae</taxon>
        <taxon>Nocardioides</taxon>
    </lineage>
</organism>